<dbReference type="RefSeq" id="XP_001881216.1">
    <property type="nucleotide sequence ID" value="XM_001881181.1"/>
</dbReference>
<dbReference type="AlphaFoldDB" id="B0DB72"/>
<name>B0DB72_LACBS</name>
<organism evidence="2">
    <name type="scientific">Laccaria bicolor (strain S238N-H82 / ATCC MYA-4686)</name>
    <name type="common">Bicoloured deceiver</name>
    <name type="synonym">Laccaria laccata var. bicolor</name>
    <dbReference type="NCBI Taxonomy" id="486041"/>
    <lineage>
        <taxon>Eukaryota</taxon>
        <taxon>Fungi</taxon>
        <taxon>Dikarya</taxon>
        <taxon>Basidiomycota</taxon>
        <taxon>Agaricomycotina</taxon>
        <taxon>Agaricomycetes</taxon>
        <taxon>Agaricomycetidae</taxon>
        <taxon>Agaricales</taxon>
        <taxon>Agaricineae</taxon>
        <taxon>Hydnangiaceae</taxon>
        <taxon>Laccaria</taxon>
    </lineage>
</organism>
<keyword evidence="2" id="KW-1185">Reference proteome</keyword>
<evidence type="ECO:0000313" key="1">
    <source>
        <dbReference type="EMBL" id="EDR08146.1"/>
    </source>
</evidence>
<dbReference type="Proteomes" id="UP000001194">
    <property type="component" value="Unassembled WGS sequence"/>
</dbReference>
<proteinExistence type="predicted"/>
<evidence type="ECO:0000313" key="2">
    <source>
        <dbReference type="Proteomes" id="UP000001194"/>
    </source>
</evidence>
<protein>
    <submittedName>
        <fullName evidence="1">Predicted protein</fullName>
    </submittedName>
</protein>
<sequence>MPIYTKEILALRECIQTTIVCIITMSLVADNHFTAFIYRPGSVSIKYRDSMHHQPPGDIIPVLQWVFHGLFETSISEITFGFIPKQGPDNGEGSCGVIAHNFIEITVDAHSNRVQCWNRPESALFRNAVLHDLISFHYASSQSAGDFSDWTSPVLTPGGLEKGQVNISTGSGFNDFNNFSPNVSYFSQSFDDQASYQKPGQNDHPASQLKTSIITIQPIHQPVNLLKVPTLDKLLSIPQSLLPPFTLSTPAYSVSAPLAKKVTSGNPIMFSPPHPGQK</sequence>
<reference evidence="1 2" key="1">
    <citation type="journal article" date="2008" name="Nature">
        <title>The genome of Laccaria bicolor provides insights into mycorrhizal symbiosis.</title>
        <authorList>
            <person name="Martin F."/>
            <person name="Aerts A."/>
            <person name="Ahren D."/>
            <person name="Brun A."/>
            <person name="Danchin E.G.J."/>
            <person name="Duchaussoy F."/>
            <person name="Gibon J."/>
            <person name="Kohler A."/>
            <person name="Lindquist E."/>
            <person name="Pereda V."/>
            <person name="Salamov A."/>
            <person name="Shapiro H.J."/>
            <person name="Wuyts J."/>
            <person name="Blaudez D."/>
            <person name="Buee M."/>
            <person name="Brokstein P."/>
            <person name="Canbaeck B."/>
            <person name="Cohen D."/>
            <person name="Courty P.E."/>
            <person name="Coutinho P.M."/>
            <person name="Delaruelle C."/>
            <person name="Detter J.C."/>
            <person name="Deveau A."/>
            <person name="DiFazio S."/>
            <person name="Duplessis S."/>
            <person name="Fraissinet-Tachet L."/>
            <person name="Lucic E."/>
            <person name="Frey-Klett P."/>
            <person name="Fourrey C."/>
            <person name="Feussner I."/>
            <person name="Gay G."/>
            <person name="Grimwood J."/>
            <person name="Hoegger P.J."/>
            <person name="Jain P."/>
            <person name="Kilaru S."/>
            <person name="Labbe J."/>
            <person name="Lin Y.C."/>
            <person name="Legue V."/>
            <person name="Le Tacon F."/>
            <person name="Marmeisse R."/>
            <person name="Melayah D."/>
            <person name="Montanini B."/>
            <person name="Muratet M."/>
            <person name="Nehls U."/>
            <person name="Niculita-Hirzel H."/>
            <person name="Oudot-Le Secq M.P."/>
            <person name="Peter M."/>
            <person name="Quesneville H."/>
            <person name="Rajashekar B."/>
            <person name="Reich M."/>
            <person name="Rouhier N."/>
            <person name="Schmutz J."/>
            <person name="Yin T."/>
            <person name="Chalot M."/>
            <person name="Henrissat B."/>
            <person name="Kuees U."/>
            <person name="Lucas S."/>
            <person name="Van de Peer Y."/>
            <person name="Podila G.K."/>
            <person name="Polle A."/>
            <person name="Pukkila P.J."/>
            <person name="Richardson P.M."/>
            <person name="Rouze P."/>
            <person name="Sanders I.R."/>
            <person name="Stajich J.E."/>
            <person name="Tunlid A."/>
            <person name="Tuskan G."/>
            <person name="Grigoriev I.V."/>
        </authorList>
    </citation>
    <scope>NUCLEOTIDE SEQUENCE [LARGE SCALE GENOMIC DNA]</scope>
    <source>
        <strain evidence="2">S238N-H82 / ATCC MYA-4686</strain>
    </source>
</reference>
<dbReference type="GeneID" id="6076827"/>
<accession>B0DB72</accession>
<dbReference type="HOGENOM" id="CLU_1001404_0_0_1"/>
<dbReference type="OrthoDB" id="2994928at2759"/>
<dbReference type="EMBL" id="DS547102">
    <property type="protein sequence ID" value="EDR08146.1"/>
    <property type="molecule type" value="Genomic_DNA"/>
</dbReference>
<dbReference type="InParanoid" id="B0DB72"/>
<gene>
    <name evidence="1" type="ORF">LACBIDRAFT_327473</name>
</gene>
<dbReference type="KEGG" id="lbc:LACBIDRAFT_327473"/>